<dbReference type="SUPFAM" id="SSF82919">
    <property type="entry name" value="Zn-finger domain of Sec23/24"/>
    <property type="match status" value="1"/>
</dbReference>
<keyword evidence="10" id="KW-1185">Reference proteome</keyword>
<dbReference type="InterPro" id="IPR036174">
    <property type="entry name" value="Znf_Sec23_Sec24_sf"/>
</dbReference>
<dbReference type="AlphaFoldDB" id="A0A9P3GRP8"/>
<dbReference type="PANTHER" id="PTHR13803">
    <property type="entry name" value="SEC24-RELATED PROTEIN"/>
    <property type="match status" value="1"/>
</dbReference>
<dbReference type="Gene3D" id="3.40.50.410">
    <property type="entry name" value="von Willebrand factor, type A domain"/>
    <property type="match status" value="1"/>
</dbReference>
<dbReference type="GO" id="GO:0008270">
    <property type="term" value="F:zinc ion binding"/>
    <property type="evidence" value="ECO:0007669"/>
    <property type="project" value="InterPro"/>
</dbReference>
<dbReference type="Pfam" id="PF04811">
    <property type="entry name" value="Sec23_trunk"/>
    <property type="match status" value="1"/>
</dbReference>
<dbReference type="OrthoDB" id="49016at2759"/>
<comment type="similarity">
    <text evidence="1">Belongs to the SEC23/SEC24 family. SEC24 subfamily.</text>
</comment>
<feature type="domain" description="Zinc finger Sec23/Sec24-type" evidence="5">
    <location>
        <begin position="128"/>
        <end position="166"/>
    </location>
</feature>
<dbReference type="InterPro" id="IPR036175">
    <property type="entry name" value="Sec23/24_helical_dom_sf"/>
</dbReference>
<name>A0A9P3GRP8_9APHY</name>
<dbReference type="InterPro" id="IPR036465">
    <property type="entry name" value="vWFA_dom_sf"/>
</dbReference>
<feature type="domain" description="Gelsolin-like" evidence="4">
    <location>
        <begin position="715"/>
        <end position="768"/>
    </location>
</feature>
<dbReference type="GO" id="GO:0006886">
    <property type="term" value="P:intracellular protein transport"/>
    <property type="evidence" value="ECO:0007669"/>
    <property type="project" value="InterPro"/>
</dbReference>
<protein>
    <submittedName>
        <fullName evidence="9">Sec24-like protein</fullName>
    </submittedName>
</protein>
<dbReference type="InterPro" id="IPR029006">
    <property type="entry name" value="ADF-H/Gelsolin-like_dom_sf"/>
</dbReference>
<dbReference type="Gene3D" id="2.30.30.380">
    <property type="entry name" value="Zn-finger domain of Sec23/24"/>
    <property type="match status" value="1"/>
</dbReference>
<feature type="domain" description="Sec23/Sec24 beta-sandwich" evidence="8">
    <location>
        <begin position="477"/>
        <end position="561"/>
    </location>
</feature>
<dbReference type="Pfam" id="PF00626">
    <property type="entry name" value="Gelsolin"/>
    <property type="match status" value="1"/>
</dbReference>
<dbReference type="Proteomes" id="UP000703269">
    <property type="component" value="Unassembled WGS sequence"/>
</dbReference>
<evidence type="ECO:0000259" key="7">
    <source>
        <dbReference type="Pfam" id="PF04815"/>
    </source>
</evidence>
<proteinExistence type="inferred from homology"/>
<feature type="domain" description="Sec23/Sec24 trunk" evidence="6">
    <location>
        <begin position="225"/>
        <end position="472"/>
    </location>
</feature>
<dbReference type="Pfam" id="PF08033">
    <property type="entry name" value="Sec23_BS"/>
    <property type="match status" value="1"/>
</dbReference>
<dbReference type="GO" id="GO:0000149">
    <property type="term" value="F:SNARE binding"/>
    <property type="evidence" value="ECO:0007669"/>
    <property type="project" value="TreeGrafter"/>
</dbReference>
<dbReference type="SUPFAM" id="SSF81995">
    <property type="entry name" value="beta-sandwich domain of Sec23/24"/>
    <property type="match status" value="1"/>
</dbReference>
<dbReference type="GO" id="GO:0090110">
    <property type="term" value="P:COPII-coated vesicle cargo loading"/>
    <property type="evidence" value="ECO:0007669"/>
    <property type="project" value="TreeGrafter"/>
</dbReference>
<feature type="domain" description="Sec23/Sec24 helical" evidence="7">
    <location>
        <begin position="572"/>
        <end position="669"/>
    </location>
</feature>
<accession>A0A9P3GRP8</accession>
<dbReference type="GO" id="GO:0030127">
    <property type="term" value="C:COPII vesicle coat"/>
    <property type="evidence" value="ECO:0007669"/>
    <property type="project" value="InterPro"/>
</dbReference>
<sequence length="847" mass="93559">MYANDAIHHISQPPHSAGVAYKGLRAAIDPTQIPSPIEVVEADREVWEGKTYMTLPGNHVPLATTDFVAIDQGNSSPKYIRMTTWNVPSSSRLASECEIPIAAAIQPFVELDPREEPVPLVDFGEMGPPRCAKCRGYINPWCQWVAGGYRWKCNLCLHETDVPGEYFSNLDANFLRLDHLERPELNKGTVDFVVSREYWAPHPPPRLTPLYQPIASLPEAGHRQPQPMDYVFVIEMTADAIRSGFARTACEALARTLYGGTAEDGTPAEPCIPADSRICLITFDRTLQFYDFISSADRASMMVVGDLDDVFVPMADGLFANPARSRTSIESLLQTLPDQNAEAAFYDSALGAALIAAMATLVGRGGQVVVFASTLPTVGPGALRPRQDESALYDTDKETTLYTPRNQTWRDIGEQCAEEGIGVHMFLGPHKPIDVGTIGCASILSGGEIFFHPRFDPYRDGIALDSQLRRVVSRFTGYSCAMRVRCSTGLRISKQYGNFYESAANDLQLGTLDADKAILTVFEHNHTLDDRNYAFVQSAVLYTTITGERRVRVCNVALQVASLAGNVFRFADMDAVVSTMMREAASKLSSQKISYIHEELTEKSASILLGYRRHCAAATAPSQLIIPEAFRALPVYTLAMMKTRALKARSVTSDVRNYTAHRLTSIGVRPTIHHLYPRLLALHDLDDEIALPKPETGEIELPSLMRDSHLFMEGHGVYLIDNEEVTMLWVGQSVSPQVLQDLLGVDDINSLDRNMNHLPVLGTRLSTQVHNVLASRFRERGRALKFCIARQNMDGAEIDFADLLVEDSNNGAMSYLDYLCVVHKQISTVLTTGASLTGSSGFRGSIW</sequence>
<dbReference type="Gene3D" id="3.40.20.10">
    <property type="entry name" value="Severin"/>
    <property type="match status" value="1"/>
</dbReference>
<dbReference type="Gene3D" id="2.60.40.1670">
    <property type="entry name" value="beta-sandwich domain of Sec23/24"/>
    <property type="match status" value="1"/>
</dbReference>
<evidence type="ECO:0000259" key="8">
    <source>
        <dbReference type="Pfam" id="PF08033"/>
    </source>
</evidence>
<dbReference type="InterPro" id="IPR007123">
    <property type="entry name" value="Gelsolin-like_dom"/>
</dbReference>
<dbReference type="Pfam" id="PF04815">
    <property type="entry name" value="Sec23_helical"/>
    <property type="match status" value="1"/>
</dbReference>
<dbReference type="GO" id="GO:0070971">
    <property type="term" value="C:endoplasmic reticulum exit site"/>
    <property type="evidence" value="ECO:0007669"/>
    <property type="project" value="TreeGrafter"/>
</dbReference>
<organism evidence="9 10">
    <name type="scientific">Phanerochaete sordida</name>
    <dbReference type="NCBI Taxonomy" id="48140"/>
    <lineage>
        <taxon>Eukaryota</taxon>
        <taxon>Fungi</taxon>
        <taxon>Dikarya</taxon>
        <taxon>Basidiomycota</taxon>
        <taxon>Agaricomycotina</taxon>
        <taxon>Agaricomycetes</taxon>
        <taxon>Polyporales</taxon>
        <taxon>Phanerochaetaceae</taxon>
        <taxon>Phanerochaete</taxon>
    </lineage>
</organism>
<evidence type="ECO:0000313" key="9">
    <source>
        <dbReference type="EMBL" id="GJE99586.1"/>
    </source>
</evidence>
<keyword evidence="2" id="KW-0813">Transport</keyword>
<evidence type="ECO:0000256" key="1">
    <source>
        <dbReference type="ARBA" id="ARBA00008334"/>
    </source>
</evidence>
<evidence type="ECO:0000313" key="10">
    <source>
        <dbReference type="Proteomes" id="UP000703269"/>
    </source>
</evidence>
<dbReference type="InterPro" id="IPR050550">
    <property type="entry name" value="SEC23_SEC24_subfamily"/>
</dbReference>
<dbReference type="InterPro" id="IPR006895">
    <property type="entry name" value="Znf_Sec23_Sec24"/>
</dbReference>
<evidence type="ECO:0000256" key="3">
    <source>
        <dbReference type="ARBA" id="ARBA00022927"/>
    </source>
</evidence>
<dbReference type="PANTHER" id="PTHR13803:SF4">
    <property type="entry name" value="SECRETORY 24CD, ISOFORM C"/>
    <property type="match status" value="1"/>
</dbReference>
<dbReference type="Gene3D" id="1.20.120.730">
    <property type="entry name" value="Sec23/Sec24 helical domain"/>
    <property type="match status" value="1"/>
</dbReference>
<dbReference type="InterPro" id="IPR036180">
    <property type="entry name" value="Gelsolin-like_dom_sf"/>
</dbReference>
<keyword evidence="3" id="KW-0653">Protein transport</keyword>
<evidence type="ECO:0000259" key="5">
    <source>
        <dbReference type="Pfam" id="PF04810"/>
    </source>
</evidence>
<dbReference type="Pfam" id="PF04810">
    <property type="entry name" value="zf-Sec23_Sec24"/>
    <property type="match status" value="1"/>
</dbReference>
<dbReference type="SUPFAM" id="SSF53300">
    <property type="entry name" value="vWA-like"/>
    <property type="match status" value="1"/>
</dbReference>
<dbReference type="InterPro" id="IPR006896">
    <property type="entry name" value="Sec23/24_trunk_dom"/>
</dbReference>
<evidence type="ECO:0000259" key="4">
    <source>
        <dbReference type="Pfam" id="PF00626"/>
    </source>
</evidence>
<gene>
    <name evidence="9" type="ORF">PsYK624_158530</name>
</gene>
<dbReference type="SUPFAM" id="SSF81811">
    <property type="entry name" value="Helical domain of Sec23/24"/>
    <property type="match status" value="1"/>
</dbReference>
<dbReference type="InterPro" id="IPR006900">
    <property type="entry name" value="Sec23/24_helical_dom"/>
</dbReference>
<dbReference type="InterPro" id="IPR012990">
    <property type="entry name" value="Beta-sandwich_Sec23_24"/>
</dbReference>
<dbReference type="EMBL" id="BPQB01000113">
    <property type="protein sequence ID" value="GJE99586.1"/>
    <property type="molecule type" value="Genomic_DNA"/>
</dbReference>
<reference evidence="9 10" key="1">
    <citation type="submission" date="2021-08" db="EMBL/GenBank/DDBJ databases">
        <title>Draft Genome Sequence of Phanerochaete sordida strain YK-624.</title>
        <authorList>
            <person name="Mori T."/>
            <person name="Dohra H."/>
            <person name="Suzuki T."/>
            <person name="Kawagishi H."/>
            <person name="Hirai H."/>
        </authorList>
    </citation>
    <scope>NUCLEOTIDE SEQUENCE [LARGE SCALE GENOMIC DNA]</scope>
    <source>
        <strain evidence="9 10">YK-624</strain>
    </source>
</reference>
<evidence type="ECO:0000259" key="6">
    <source>
        <dbReference type="Pfam" id="PF04811"/>
    </source>
</evidence>
<comment type="caution">
    <text evidence="9">The sequence shown here is derived from an EMBL/GenBank/DDBJ whole genome shotgun (WGS) entry which is preliminary data.</text>
</comment>
<evidence type="ECO:0000256" key="2">
    <source>
        <dbReference type="ARBA" id="ARBA00022448"/>
    </source>
</evidence>
<dbReference type="SUPFAM" id="SSF82754">
    <property type="entry name" value="C-terminal, gelsolin-like domain of Sec23/24"/>
    <property type="match status" value="1"/>
</dbReference>